<accession>A0A9P8A153</accession>
<dbReference type="InterPro" id="IPR001330">
    <property type="entry name" value="Prenyltrans"/>
</dbReference>
<organism evidence="10 11">
    <name type="scientific">Mortierella alpina</name>
    <name type="common">Oleaginous fungus</name>
    <name type="synonym">Mortierella renispora</name>
    <dbReference type="NCBI Taxonomy" id="64518"/>
    <lineage>
        <taxon>Eukaryota</taxon>
        <taxon>Fungi</taxon>
        <taxon>Fungi incertae sedis</taxon>
        <taxon>Mucoromycota</taxon>
        <taxon>Mortierellomycotina</taxon>
        <taxon>Mortierellomycetes</taxon>
        <taxon>Mortierellales</taxon>
        <taxon>Mortierellaceae</taxon>
        <taxon>Mortierella</taxon>
    </lineage>
</organism>
<reference evidence="10" key="1">
    <citation type="submission" date="2021-07" db="EMBL/GenBank/DDBJ databases">
        <title>Draft genome of Mortierella alpina, strain LL118, isolated from an aspen leaf litter sample.</title>
        <authorList>
            <person name="Yang S."/>
            <person name="Vinatzer B.A."/>
        </authorList>
    </citation>
    <scope>NUCLEOTIDE SEQUENCE</scope>
    <source>
        <strain evidence="10">LL118</strain>
    </source>
</reference>
<keyword evidence="7" id="KW-0862">Zinc</keyword>
<evidence type="ECO:0000259" key="9">
    <source>
        <dbReference type="Pfam" id="PF00432"/>
    </source>
</evidence>
<keyword evidence="6" id="KW-0677">Repeat</keyword>
<dbReference type="Gene3D" id="1.50.10.20">
    <property type="match status" value="1"/>
</dbReference>
<evidence type="ECO:0000256" key="4">
    <source>
        <dbReference type="ARBA" id="ARBA00022679"/>
    </source>
</evidence>
<dbReference type="PANTHER" id="PTHR11774:SF4">
    <property type="entry name" value="GERANYLGERANYL TRANSFERASE TYPE-1 SUBUNIT BETA"/>
    <property type="match status" value="1"/>
</dbReference>
<evidence type="ECO:0000256" key="2">
    <source>
        <dbReference type="ARBA" id="ARBA00010497"/>
    </source>
</evidence>
<feature type="region of interest" description="Disordered" evidence="8">
    <location>
        <begin position="1"/>
        <end position="27"/>
    </location>
</feature>
<proteinExistence type="inferred from homology"/>
<evidence type="ECO:0000256" key="1">
    <source>
        <dbReference type="ARBA" id="ARBA00001947"/>
    </source>
</evidence>
<evidence type="ECO:0000313" key="10">
    <source>
        <dbReference type="EMBL" id="KAG9320925.1"/>
    </source>
</evidence>
<dbReference type="Proteomes" id="UP000717515">
    <property type="component" value="Unassembled WGS sequence"/>
</dbReference>
<comment type="similarity">
    <text evidence="2">Belongs to the protein prenyltransferase subunit beta family.</text>
</comment>
<protein>
    <recommendedName>
        <fullName evidence="9">Prenyltransferase alpha-alpha toroid domain-containing protein</fullName>
    </recommendedName>
</protein>
<keyword evidence="4" id="KW-0808">Transferase</keyword>
<dbReference type="GO" id="GO:0005953">
    <property type="term" value="C:CAAX-protein geranylgeranyltransferase complex"/>
    <property type="evidence" value="ECO:0007669"/>
    <property type="project" value="TreeGrafter"/>
</dbReference>
<name>A0A9P8A153_MORAP</name>
<sequence length="420" mass="47050">MLNSQGPTVSRPTHATQVSAAQPEQQQGPVFEREKHILYFKRTLQMLPEPYSSMDTHRMSLGMFALGGLELLGVLEEVVSEADRKAWIEWVYSQQRIPAENTLENEESDPNAALYGFGGGPFSGLAFQERDNIQDNNGCECGPHTTTYDTSHITMTYTALLILLILGDDLSRVAKEPILRALRKLQQPNGSFVPCLTDCESDLRFTFCAAAVSYMLNDWSGINQTTMLQYIRDCQTYEQGFSQSPHQEAQGGPSYCAVATLGLLGQEALQDQRTMLLDEVSGEDEEAFERRKARAGFVDKEGVRRWCLQRQVTGFQGRINKATDTCYSFWVGGALAVIGSMDLVNYSCNRGYLMETQHKMFGGFGKWVGTYPDVLHSYMGIASLALMGEPGIRPLDPRLNVSKRVQERLHTQSVFWRTSD</sequence>
<feature type="domain" description="Prenyltransferase alpha-alpha toroid" evidence="9">
    <location>
        <begin position="31"/>
        <end position="401"/>
    </location>
</feature>
<evidence type="ECO:0000256" key="5">
    <source>
        <dbReference type="ARBA" id="ARBA00022723"/>
    </source>
</evidence>
<evidence type="ECO:0000313" key="11">
    <source>
        <dbReference type="Proteomes" id="UP000717515"/>
    </source>
</evidence>
<dbReference type="InterPro" id="IPR045089">
    <property type="entry name" value="PGGT1B-like"/>
</dbReference>
<evidence type="ECO:0000256" key="8">
    <source>
        <dbReference type="SAM" id="MobiDB-lite"/>
    </source>
</evidence>
<gene>
    <name evidence="10" type="ORF">KVV02_001730</name>
</gene>
<dbReference type="GO" id="GO:0046872">
    <property type="term" value="F:metal ion binding"/>
    <property type="evidence" value="ECO:0007669"/>
    <property type="project" value="UniProtKB-KW"/>
</dbReference>
<dbReference type="PANTHER" id="PTHR11774">
    <property type="entry name" value="GERANYLGERANYL TRANSFERASE TYPE BETA SUBUNIT"/>
    <property type="match status" value="1"/>
</dbReference>
<keyword evidence="3" id="KW-0637">Prenyltransferase</keyword>
<dbReference type="GO" id="GO:0004662">
    <property type="term" value="F:CAAX-protein geranylgeranyltransferase activity"/>
    <property type="evidence" value="ECO:0007669"/>
    <property type="project" value="TreeGrafter"/>
</dbReference>
<comment type="cofactor">
    <cofactor evidence="1">
        <name>Zn(2+)</name>
        <dbReference type="ChEBI" id="CHEBI:29105"/>
    </cofactor>
</comment>
<dbReference type="Pfam" id="PF00432">
    <property type="entry name" value="Prenyltrans"/>
    <property type="match status" value="1"/>
</dbReference>
<dbReference type="AlphaFoldDB" id="A0A9P8A153"/>
<evidence type="ECO:0000256" key="3">
    <source>
        <dbReference type="ARBA" id="ARBA00022602"/>
    </source>
</evidence>
<evidence type="ECO:0000256" key="6">
    <source>
        <dbReference type="ARBA" id="ARBA00022737"/>
    </source>
</evidence>
<dbReference type="InterPro" id="IPR008930">
    <property type="entry name" value="Terpenoid_cyclase/PrenylTrfase"/>
</dbReference>
<keyword evidence="5" id="KW-0479">Metal-binding</keyword>
<comment type="caution">
    <text evidence="10">The sequence shown here is derived from an EMBL/GenBank/DDBJ whole genome shotgun (WGS) entry which is preliminary data.</text>
</comment>
<dbReference type="SUPFAM" id="SSF48239">
    <property type="entry name" value="Terpenoid cyclases/Protein prenyltransferases"/>
    <property type="match status" value="1"/>
</dbReference>
<dbReference type="EMBL" id="JAIFTL010000246">
    <property type="protein sequence ID" value="KAG9320925.1"/>
    <property type="molecule type" value="Genomic_DNA"/>
</dbReference>
<evidence type="ECO:0000256" key="7">
    <source>
        <dbReference type="ARBA" id="ARBA00022833"/>
    </source>
</evidence>